<keyword evidence="12" id="KW-1185">Reference proteome</keyword>
<dbReference type="GO" id="GO:0005886">
    <property type="term" value="C:plasma membrane"/>
    <property type="evidence" value="ECO:0007669"/>
    <property type="project" value="UniProtKB-SubCell"/>
</dbReference>
<dbReference type="PANTHER" id="PTHR21137:SF35">
    <property type="entry name" value="ODORANT RECEPTOR 19A-RELATED"/>
    <property type="match status" value="1"/>
</dbReference>
<feature type="transmembrane region" description="Helical" evidence="10">
    <location>
        <begin position="297"/>
        <end position="320"/>
    </location>
</feature>
<keyword evidence="5 10" id="KW-0552">Olfaction</keyword>
<dbReference type="GO" id="GO:0004984">
    <property type="term" value="F:olfactory receptor activity"/>
    <property type="evidence" value="ECO:0007669"/>
    <property type="project" value="InterPro"/>
</dbReference>
<proteinExistence type="inferred from homology"/>
<name>A0AAW1D8J7_9HEMI</name>
<keyword evidence="7 10" id="KW-0472">Membrane</keyword>
<evidence type="ECO:0000256" key="8">
    <source>
        <dbReference type="ARBA" id="ARBA00023170"/>
    </source>
</evidence>
<dbReference type="Pfam" id="PF02949">
    <property type="entry name" value="7tm_6"/>
    <property type="match status" value="1"/>
</dbReference>
<gene>
    <name evidence="11" type="ORF">O3M35_009065</name>
</gene>
<evidence type="ECO:0000256" key="1">
    <source>
        <dbReference type="ARBA" id="ARBA00004651"/>
    </source>
</evidence>
<sequence>MKFLDNLCSEDDEAIYKVMYNEYWYLSRFSCLYPKLNTPKWRALSIIQFIFYISCCLYHIILFAITITKLMDDKMELFQSFHYLLLIFIGFYLILIYTKNRRILSRIHVAIGTGLFNYDEKTEEIRKKLIYKIQKKKKILIHLLLTYFSSLPLIMLLLEKYLNAYSGDEKQVLTPNLPISLWIPYDTNMLIGCSTALFLMAVVSAIVVLICANNNLSLFIICEYLAMELKLLIHSLNRLPERTLHLYRLHHGDNTNVSIETMKENKDLSNCYRDCLKQNIIHHQNIIKMFYICKKQLGLILWLTFAMCAVVIAFSGVSAIKSENLILTLYSTEWMSLNKNEVQMIRIMMLRSQIPLLMNYRKITNFDYVTFTSVSI</sequence>
<organism evidence="11 12">
    <name type="scientific">Rhynocoris fuscipes</name>
    <dbReference type="NCBI Taxonomy" id="488301"/>
    <lineage>
        <taxon>Eukaryota</taxon>
        <taxon>Metazoa</taxon>
        <taxon>Ecdysozoa</taxon>
        <taxon>Arthropoda</taxon>
        <taxon>Hexapoda</taxon>
        <taxon>Insecta</taxon>
        <taxon>Pterygota</taxon>
        <taxon>Neoptera</taxon>
        <taxon>Paraneoptera</taxon>
        <taxon>Hemiptera</taxon>
        <taxon>Heteroptera</taxon>
        <taxon>Panheteroptera</taxon>
        <taxon>Cimicomorpha</taxon>
        <taxon>Reduviidae</taxon>
        <taxon>Harpactorinae</taxon>
        <taxon>Harpactorini</taxon>
        <taxon>Rhynocoris</taxon>
    </lineage>
</organism>
<keyword evidence="8 10" id="KW-0675">Receptor</keyword>
<dbReference type="GO" id="GO:0007165">
    <property type="term" value="P:signal transduction"/>
    <property type="evidence" value="ECO:0007669"/>
    <property type="project" value="UniProtKB-KW"/>
</dbReference>
<evidence type="ECO:0000256" key="6">
    <source>
        <dbReference type="ARBA" id="ARBA00022989"/>
    </source>
</evidence>
<dbReference type="PANTHER" id="PTHR21137">
    <property type="entry name" value="ODORANT RECEPTOR"/>
    <property type="match status" value="1"/>
</dbReference>
<evidence type="ECO:0000256" key="7">
    <source>
        <dbReference type="ARBA" id="ARBA00023136"/>
    </source>
</evidence>
<evidence type="ECO:0000313" key="12">
    <source>
        <dbReference type="Proteomes" id="UP001461498"/>
    </source>
</evidence>
<comment type="subcellular location">
    <subcellularLocation>
        <location evidence="1 10">Cell membrane</location>
        <topology evidence="1 10">Multi-pass membrane protein</topology>
    </subcellularLocation>
</comment>
<protein>
    <recommendedName>
        <fullName evidence="10">Odorant receptor</fullName>
    </recommendedName>
</protein>
<reference evidence="11 12" key="1">
    <citation type="submission" date="2022-12" db="EMBL/GenBank/DDBJ databases">
        <title>Chromosome-level genome assembly of true bugs.</title>
        <authorList>
            <person name="Ma L."/>
            <person name="Li H."/>
        </authorList>
    </citation>
    <scope>NUCLEOTIDE SEQUENCE [LARGE SCALE GENOMIC DNA]</scope>
    <source>
        <strain evidence="11">Lab_2022b</strain>
    </source>
</reference>
<feature type="transmembrane region" description="Helical" evidence="10">
    <location>
        <begin position="49"/>
        <end position="68"/>
    </location>
</feature>
<evidence type="ECO:0000313" key="11">
    <source>
        <dbReference type="EMBL" id="KAK9504894.1"/>
    </source>
</evidence>
<keyword evidence="2" id="KW-1003">Cell membrane</keyword>
<dbReference type="InterPro" id="IPR004117">
    <property type="entry name" value="7tm6_olfct_rcpt"/>
</dbReference>
<evidence type="ECO:0000256" key="5">
    <source>
        <dbReference type="ARBA" id="ARBA00022725"/>
    </source>
</evidence>
<keyword evidence="3 10" id="KW-0716">Sensory transduction</keyword>
<keyword evidence="4 10" id="KW-0812">Transmembrane</keyword>
<accession>A0AAW1D8J7</accession>
<evidence type="ECO:0000256" key="10">
    <source>
        <dbReference type="RuleBase" id="RU351113"/>
    </source>
</evidence>
<keyword evidence="9 10" id="KW-0807">Transducer</keyword>
<dbReference type="EMBL" id="JAPXFL010000006">
    <property type="protein sequence ID" value="KAK9504894.1"/>
    <property type="molecule type" value="Genomic_DNA"/>
</dbReference>
<comment type="caution">
    <text evidence="10">Lacks conserved residue(s) required for the propagation of feature annotation.</text>
</comment>
<evidence type="ECO:0000256" key="3">
    <source>
        <dbReference type="ARBA" id="ARBA00022606"/>
    </source>
</evidence>
<evidence type="ECO:0000256" key="4">
    <source>
        <dbReference type="ARBA" id="ARBA00022692"/>
    </source>
</evidence>
<evidence type="ECO:0000256" key="2">
    <source>
        <dbReference type="ARBA" id="ARBA00022475"/>
    </source>
</evidence>
<dbReference type="Proteomes" id="UP001461498">
    <property type="component" value="Unassembled WGS sequence"/>
</dbReference>
<feature type="transmembrane region" description="Helical" evidence="10">
    <location>
        <begin position="139"/>
        <end position="158"/>
    </location>
</feature>
<feature type="transmembrane region" description="Helical" evidence="10">
    <location>
        <begin position="80"/>
        <end position="98"/>
    </location>
</feature>
<comment type="caution">
    <text evidence="11">The sequence shown here is derived from an EMBL/GenBank/DDBJ whole genome shotgun (WGS) entry which is preliminary data.</text>
</comment>
<comment type="similarity">
    <text evidence="10">Belongs to the insect chemoreceptor superfamily. Heteromeric odorant receptor channel (TC 1.A.69) family.</text>
</comment>
<dbReference type="AlphaFoldDB" id="A0AAW1D8J7"/>
<feature type="transmembrane region" description="Helical" evidence="10">
    <location>
        <begin position="189"/>
        <end position="211"/>
    </location>
</feature>
<keyword evidence="6 10" id="KW-1133">Transmembrane helix</keyword>
<dbReference type="GO" id="GO:0005549">
    <property type="term" value="F:odorant binding"/>
    <property type="evidence" value="ECO:0007669"/>
    <property type="project" value="InterPro"/>
</dbReference>
<evidence type="ECO:0000256" key="9">
    <source>
        <dbReference type="ARBA" id="ARBA00023224"/>
    </source>
</evidence>